<organism evidence="3 4">
    <name type="scientific">Bacteroides fragilis</name>
    <dbReference type="NCBI Taxonomy" id="817"/>
    <lineage>
        <taxon>Bacteria</taxon>
        <taxon>Pseudomonadati</taxon>
        <taxon>Bacteroidota</taxon>
        <taxon>Bacteroidia</taxon>
        <taxon>Bacteroidales</taxon>
        <taxon>Bacteroidaceae</taxon>
        <taxon>Bacteroides</taxon>
    </lineage>
</organism>
<proteinExistence type="predicted"/>
<dbReference type="EMBL" id="CP054003">
    <property type="protein sequence ID" value="QKH86796.1"/>
    <property type="molecule type" value="Genomic_DNA"/>
</dbReference>
<dbReference type="InterPro" id="IPR036286">
    <property type="entry name" value="LexA/Signal_pep-like_sf"/>
</dbReference>
<evidence type="ECO:0000313" key="5">
    <source>
        <dbReference type="Proteomes" id="UP000501467"/>
    </source>
</evidence>
<dbReference type="RefSeq" id="WP_005782556.1">
    <property type="nucleotide sequence ID" value="NZ_CP018937.1"/>
</dbReference>
<dbReference type="InterPro" id="IPR015927">
    <property type="entry name" value="Peptidase_S24_S26A/B/C"/>
</dbReference>
<dbReference type="Pfam" id="PF00717">
    <property type="entry name" value="Peptidase_S24"/>
    <property type="match status" value="1"/>
</dbReference>
<dbReference type="Proteomes" id="UP000501467">
    <property type="component" value="Chromosome"/>
</dbReference>
<dbReference type="AlphaFoldDB" id="A0A2K9H106"/>
<gene>
    <name evidence="3" type="ORF">DXA27_05315</name>
    <name evidence="2" type="ORF">FOC69_21560</name>
</gene>
<dbReference type="EMBL" id="QSDG01000004">
    <property type="protein sequence ID" value="RGY70099.1"/>
    <property type="molecule type" value="Genomic_DNA"/>
</dbReference>
<feature type="domain" description="Peptidase S24/S26A/S26B/S26C" evidence="1">
    <location>
        <begin position="19"/>
        <end position="104"/>
    </location>
</feature>
<evidence type="ECO:0000313" key="2">
    <source>
        <dbReference type="EMBL" id="QKH86796.1"/>
    </source>
</evidence>
<evidence type="ECO:0000259" key="1">
    <source>
        <dbReference type="Pfam" id="PF00717"/>
    </source>
</evidence>
<name>A0A2K9H106_BACFG</name>
<protein>
    <submittedName>
        <fullName evidence="2">S24/S26 family peptidase</fullName>
    </submittedName>
</protein>
<dbReference type="Gene3D" id="2.10.109.10">
    <property type="entry name" value="Umud Fragment, subunit A"/>
    <property type="match status" value="1"/>
</dbReference>
<accession>A0A2K9H106</accession>
<evidence type="ECO:0000313" key="4">
    <source>
        <dbReference type="Proteomes" id="UP000284614"/>
    </source>
</evidence>
<reference evidence="2 5" key="2">
    <citation type="submission" date="2020-05" db="EMBL/GenBank/DDBJ databases">
        <title>FDA dAtabase for Regulatory Grade micrObial Sequences (FDA-ARGOS): Supporting development and validation of Infectious Disease Dx tests.</title>
        <authorList>
            <person name="Bojja K."/>
            <person name="Kessler A."/>
            <person name="Tallon L."/>
            <person name="Sadzewicz L."/>
            <person name="Zhao X."/>
            <person name="Vavikolanu K."/>
            <person name="Mehta A."/>
            <person name="Aluvathingal J."/>
            <person name="Nadendla S."/>
            <person name="Myers T."/>
            <person name="Yan Y."/>
            <person name="Sichtig H."/>
        </authorList>
    </citation>
    <scope>NUCLEOTIDE SEQUENCE [LARGE SCALE GENOMIC DNA]</scope>
    <source>
        <strain evidence="2 5">FDAARGOS_763</strain>
    </source>
</reference>
<dbReference type="SUPFAM" id="SSF51306">
    <property type="entry name" value="LexA/Signal peptidase"/>
    <property type="match status" value="1"/>
</dbReference>
<reference evidence="3 4" key="1">
    <citation type="submission" date="2018-08" db="EMBL/GenBank/DDBJ databases">
        <title>A genome reference for cultivated species of the human gut microbiota.</title>
        <authorList>
            <person name="Zou Y."/>
            <person name="Xue W."/>
            <person name="Luo G."/>
        </authorList>
    </citation>
    <scope>NUCLEOTIDE SEQUENCE [LARGE SCALE GENOMIC DNA]</scope>
    <source>
        <strain evidence="3 4">OF01-1</strain>
    </source>
</reference>
<sequence length="148" mass="16714">MQRVTLPNNVLLPEIIHLLKEGDTVIIKVKENSMLPFITGEHDSVVLQAANISKLTIGDIVLATLDDSRYVLHRIIAMRHGYITLMGDGNLYDKEICTEEAIAGQAIRIIKREKIIDCTAPAQRRKAAVWKALLPIRRYLLGIYKQIN</sequence>
<dbReference type="CDD" id="cd06462">
    <property type="entry name" value="Peptidase_S24_S26"/>
    <property type="match status" value="1"/>
</dbReference>
<evidence type="ECO:0000313" key="3">
    <source>
        <dbReference type="EMBL" id="RGY70099.1"/>
    </source>
</evidence>
<dbReference type="Proteomes" id="UP000284614">
    <property type="component" value="Unassembled WGS sequence"/>
</dbReference>